<sequence length="835" mass="88801">MAIVASNLYSGRVVTGDSGYPLGKAQDIVNGEKGTGTPLRASWVNDQWGFLQALLDAADITPSGTPDQVGQSDYLDAVNKLIREPLALKIFQSPTYGGLTEIQTRTVDANEVYEVRKTSDNSLATIYSDKDGASEIAQDGIDNKSNARGELGFYVADGDYYIEVGGVSAGFSVLASWSAYAIYTKKTSPTTEHALSRDDIVNGMSICIEDRGNTTWRVVPTNSVTPNNSYILQSISDPLLSLELAINGEVPAEAVGFRVGQDNSVVLAELIESPIVSVNFDRYYDLSTATSGTLTVPKILTGIGGLVWTGGVSRSHMLDVYCDGNSFKSSIKFDGADTISSGLKVFNNTPMDSELPDAILSGGAYINLNKSGGTDGSNEGARIQGSFNLALLERNVIDRIGREANTGVPSSTGSNGLLVVHSANTFYPKNIIHRNNYYLGMYSNEVGIKDIDVDMIAILLPEPLHFQNDDATFNVYPDASVESYGNTYNNPIVRAAKFQCIPCCHHETINMFGGRLTTGGGQSTHMNSQWGVGTFEDITWNIGSDNGQHILLEKLVPISFYNGTEYNVNKTMINIDNITINNNLPDSVVTAFTHLIDLSVGVAVQNTDMSGINISNITLSKGATDHLLLTDYADAEVPVILENINVPEIKLSWIGASNACNNIAFDVNNVSQRGAPVPFFANFGGGLRNFGGSVSGRNFKGISGRPTLLENSDVAYPTLNGDSLTGGKTGGALTVQSGSIADGATLTFETKGYIAGSHVFVVANTFGNSSGIFSSNGAGGSITPLSNPFSSTYELGTGSDPAVSGKINMWIDAQGQLNITNLLGSDRVFTVSFLG</sequence>
<evidence type="ECO:0008006" key="3">
    <source>
        <dbReference type="Google" id="ProtNLM"/>
    </source>
</evidence>
<dbReference type="GeneID" id="54981683"/>
<dbReference type="RefSeq" id="YP_009791501.1">
    <property type="nucleotide sequence ID" value="NC_047839.1"/>
</dbReference>
<organism evidence="1 2">
    <name type="scientific">Pseudoalteromonas phage J2-1</name>
    <dbReference type="NCBI Taxonomy" id="2023998"/>
    <lineage>
        <taxon>Viruses</taxon>
        <taxon>Duplodnaviria</taxon>
        <taxon>Heunggongvirae</taxon>
        <taxon>Uroviricota</taxon>
        <taxon>Caudoviricetes</taxon>
        <taxon>Qingdaovirus</taxon>
        <taxon>Qingdaovirus J21</taxon>
    </lineage>
</organism>
<accession>A0A223LHB6</accession>
<dbReference type="Proteomes" id="UP000222256">
    <property type="component" value="Segment"/>
</dbReference>
<protein>
    <recommendedName>
        <fullName evidence="3">Tail fiber protein</fullName>
    </recommendedName>
</protein>
<evidence type="ECO:0000313" key="1">
    <source>
        <dbReference type="EMBL" id="ASU03360.1"/>
    </source>
</evidence>
<evidence type="ECO:0000313" key="2">
    <source>
        <dbReference type="Proteomes" id="UP000222256"/>
    </source>
</evidence>
<reference evidence="1 2" key="1">
    <citation type="submission" date="2017-06" db="EMBL/GenBank/DDBJ databases">
        <title>A Novel Lytic Pseudoalteromonas phage Isolated from Qingdao coast of China.</title>
        <authorList>
            <person name="Li H."/>
        </authorList>
    </citation>
    <scope>NUCLEOTIDE SEQUENCE [LARGE SCALE GENOMIC DNA]</scope>
</reference>
<dbReference type="KEGG" id="vg:54981683"/>
<dbReference type="EMBL" id="MF370964">
    <property type="protein sequence ID" value="ASU03360.1"/>
    <property type="molecule type" value="Genomic_DNA"/>
</dbReference>
<name>A0A223LHB6_9CAUD</name>
<keyword evidence="2" id="KW-1185">Reference proteome</keyword>
<proteinExistence type="predicted"/>